<keyword evidence="2" id="KW-0489">Methyltransferase</keyword>
<dbReference type="GO" id="GO:0008168">
    <property type="term" value="F:methyltransferase activity"/>
    <property type="evidence" value="ECO:0007669"/>
    <property type="project" value="UniProtKB-KW"/>
</dbReference>
<accession>A0A4R1HXU6</accession>
<name>A0A4R1HXU6_PSEEN</name>
<dbReference type="RefSeq" id="WP_132425586.1">
    <property type="nucleotide sequence ID" value="NZ_SMFZ01000001.1"/>
</dbReference>
<dbReference type="GO" id="GO:0032259">
    <property type="term" value="P:methylation"/>
    <property type="evidence" value="ECO:0007669"/>
    <property type="project" value="UniProtKB-KW"/>
</dbReference>
<comment type="caution">
    <text evidence="2">The sequence shown here is derived from an EMBL/GenBank/DDBJ whole genome shotgun (WGS) entry which is preliminary data.</text>
</comment>
<evidence type="ECO:0000313" key="2">
    <source>
        <dbReference type="EMBL" id="TCK27198.1"/>
    </source>
</evidence>
<feature type="domain" description="Methyltransferase" evidence="1">
    <location>
        <begin position="57"/>
        <end position="143"/>
    </location>
</feature>
<dbReference type="InterPro" id="IPR029063">
    <property type="entry name" value="SAM-dependent_MTases_sf"/>
</dbReference>
<organism evidence="2 3">
    <name type="scientific">Pseudonocardia endophytica</name>
    <dbReference type="NCBI Taxonomy" id="401976"/>
    <lineage>
        <taxon>Bacteria</taxon>
        <taxon>Bacillati</taxon>
        <taxon>Actinomycetota</taxon>
        <taxon>Actinomycetes</taxon>
        <taxon>Pseudonocardiales</taxon>
        <taxon>Pseudonocardiaceae</taxon>
        <taxon>Pseudonocardia</taxon>
    </lineage>
</organism>
<reference evidence="2 3" key="1">
    <citation type="submission" date="2019-03" db="EMBL/GenBank/DDBJ databases">
        <title>Sequencing the genomes of 1000 actinobacteria strains.</title>
        <authorList>
            <person name="Klenk H.-P."/>
        </authorList>
    </citation>
    <scope>NUCLEOTIDE SEQUENCE [LARGE SCALE GENOMIC DNA]</scope>
    <source>
        <strain evidence="2 3">DSM 44969</strain>
    </source>
</reference>
<keyword evidence="3" id="KW-1185">Reference proteome</keyword>
<keyword evidence="2" id="KW-0808">Transferase</keyword>
<dbReference type="CDD" id="cd02440">
    <property type="entry name" value="AdoMet_MTases"/>
    <property type="match status" value="1"/>
</dbReference>
<dbReference type="EMBL" id="SMFZ01000001">
    <property type="protein sequence ID" value="TCK27198.1"/>
    <property type="molecule type" value="Genomic_DNA"/>
</dbReference>
<proteinExistence type="predicted"/>
<evidence type="ECO:0000259" key="1">
    <source>
        <dbReference type="Pfam" id="PF13649"/>
    </source>
</evidence>
<dbReference type="SUPFAM" id="SSF53335">
    <property type="entry name" value="S-adenosyl-L-methionine-dependent methyltransferases"/>
    <property type="match status" value="1"/>
</dbReference>
<sequence length="210" mass="21539">MTGTMASWRAFDGALAGGSSRLLFCDGSEIDLDVLRWGAAAAGDDAWLVDRCAGPTVDLGCGPGRLATALADRGVPVLGVDESGVAAMHCHRRRVTMLCQDLFAPLPTEGGWSHVLLADGNIGIGGEPARLLERAARLIGPGGTVLVEADTRADLIWQGEVRVASGGLVGDPLPWAVVGVDVLAGLAAAVGLVTTGRHAGARAFLELTRP</sequence>
<protein>
    <submittedName>
        <fullName evidence="2">Methyltransferase family protein</fullName>
    </submittedName>
</protein>
<dbReference type="Proteomes" id="UP000295560">
    <property type="component" value="Unassembled WGS sequence"/>
</dbReference>
<evidence type="ECO:0000313" key="3">
    <source>
        <dbReference type="Proteomes" id="UP000295560"/>
    </source>
</evidence>
<dbReference type="Pfam" id="PF13649">
    <property type="entry name" value="Methyltransf_25"/>
    <property type="match status" value="1"/>
</dbReference>
<dbReference type="AlphaFoldDB" id="A0A4R1HXU6"/>
<dbReference type="Gene3D" id="3.40.50.150">
    <property type="entry name" value="Vaccinia Virus protein VP39"/>
    <property type="match status" value="1"/>
</dbReference>
<gene>
    <name evidence="2" type="ORF">EV378_3065</name>
</gene>
<dbReference type="InterPro" id="IPR041698">
    <property type="entry name" value="Methyltransf_25"/>
</dbReference>
<dbReference type="OrthoDB" id="4484556at2"/>